<name>A0A0B4N5K5_9VIRU</name>
<dbReference type="EMBL" id="KJ957165">
    <property type="protein sequence ID" value="AIK68707.1"/>
    <property type="molecule type" value="Genomic_RNA"/>
</dbReference>
<dbReference type="KEGG" id="vg:40094909"/>
<proteinExistence type="predicted"/>
<sequence>MAVVNVNVTQLDSALRPLLQLARTHSDANLVVYARGLTPSQRTALYKLLKDLDVVIPRFNKALVSATTLVARGL</sequence>
<dbReference type="Proteomes" id="UP000241860">
    <property type="component" value="Genome"/>
</dbReference>
<accession>A0A0B4N5K5</accession>
<reference evidence="1 2" key="1">
    <citation type="journal article" date="2015" name="J. Gen. Virol.">
        <title>New enveloped dsRNA phage from freshwater habitat.</title>
        <authorList>
            <person name="Mantynen S."/>
            <person name="Laanto E."/>
            <person name="Kohvakka A."/>
            <person name="Poranen M.M."/>
            <person name="Bamford J.K."/>
            <person name="Ravantti J.J."/>
        </authorList>
    </citation>
    <scope>NUCLEOTIDE SEQUENCE [LARGE SCALE GENOMIC DNA]</scope>
</reference>
<dbReference type="RefSeq" id="YP_009618374.1">
    <property type="nucleotide sequence ID" value="NC_042069.1"/>
</dbReference>
<evidence type="ECO:0000313" key="1">
    <source>
        <dbReference type="EMBL" id="AIK68707.1"/>
    </source>
</evidence>
<protein>
    <submittedName>
        <fullName evidence="1">Uncharacterized protein</fullName>
    </submittedName>
</protein>
<organism evidence="1 2">
    <name type="scientific">Pseudomonas phage phiNN</name>
    <dbReference type="NCBI Taxonomy" id="1603039"/>
    <lineage>
        <taxon>Viruses</taxon>
        <taxon>Riboviria</taxon>
        <taxon>Orthornavirae</taxon>
        <taxon>Duplornaviricota</taxon>
        <taxon>Vidaverviricetes</taxon>
        <taxon>Mindivirales</taxon>
        <taxon>Cystoviridae</taxon>
        <taxon>Orthocystovirus</taxon>
        <taxon>Orthocystovirus phiNN</taxon>
        <taxon>Cystovirus phiNN</taxon>
    </lineage>
</organism>
<keyword evidence="2" id="KW-1185">Reference proteome</keyword>
<dbReference type="GeneID" id="40094909"/>
<evidence type="ECO:0000313" key="2">
    <source>
        <dbReference type="Proteomes" id="UP000241860"/>
    </source>
</evidence>